<sequence length="68" mass="7655">MVDFFDDESSLNFGLGQTNRISGDRHSSLFPTYILVKRILNKCVQGLVIASFEVDIFLVSYPRQALGD</sequence>
<dbReference type="RefSeq" id="WP_206369240.1">
    <property type="nucleotide sequence ID" value="NZ_CAWPTM010000112.1"/>
</dbReference>
<keyword evidence="2" id="KW-1185">Reference proteome</keyword>
<organism evidence="1 2">
    <name type="scientific">Vibrio neptunius</name>
    <dbReference type="NCBI Taxonomy" id="170651"/>
    <lineage>
        <taxon>Bacteria</taxon>
        <taxon>Pseudomonadati</taxon>
        <taxon>Pseudomonadota</taxon>
        <taxon>Gammaproteobacteria</taxon>
        <taxon>Vibrionales</taxon>
        <taxon>Vibrionaceae</taxon>
        <taxon>Vibrio</taxon>
    </lineage>
</organism>
<reference evidence="1 2" key="1">
    <citation type="submission" date="2021-02" db="EMBL/GenBank/DDBJ databases">
        <title>Draft Genome Sequences of 5 Vibrio neptunius Strains Isolated From of Bivalve Hatcheries.</title>
        <authorList>
            <person name="Galvis F."/>
            <person name="Barja J.L."/>
            <person name="Lemos M.L."/>
            <person name="Balado M."/>
        </authorList>
    </citation>
    <scope>NUCLEOTIDE SEQUENCE [LARGE SCALE GENOMIC DNA]</scope>
    <source>
        <strain evidence="1 2">PP-145.98</strain>
    </source>
</reference>
<evidence type="ECO:0000313" key="1">
    <source>
        <dbReference type="EMBL" id="MBN3577118.1"/>
    </source>
</evidence>
<gene>
    <name evidence="1" type="ORF">JYA62_05480</name>
</gene>
<dbReference type="Proteomes" id="UP000779070">
    <property type="component" value="Unassembled WGS sequence"/>
</dbReference>
<dbReference type="EMBL" id="JAFHLB010000005">
    <property type="protein sequence ID" value="MBN3577118.1"/>
    <property type="molecule type" value="Genomic_DNA"/>
</dbReference>
<name>A0ABS3A1R4_9VIBR</name>
<evidence type="ECO:0000313" key="2">
    <source>
        <dbReference type="Proteomes" id="UP000779070"/>
    </source>
</evidence>
<comment type="caution">
    <text evidence="1">The sequence shown here is derived from an EMBL/GenBank/DDBJ whole genome shotgun (WGS) entry which is preliminary data.</text>
</comment>
<proteinExistence type="predicted"/>
<protein>
    <submittedName>
        <fullName evidence="1">Uncharacterized protein</fullName>
    </submittedName>
</protein>
<accession>A0ABS3A1R4</accession>